<dbReference type="EMBL" id="SMKU01000126">
    <property type="protein sequence ID" value="TDD82282.1"/>
    <property type="molecule type" value="Genomic_DNA"/>
</dbReference>
<dbReference type="PANTHER" id="PTHR23339">
    <property type="entry name" value="TYROSINE SPECIFIC PROTEIN PHOSPHATASE AND DUAL SPECIFICITY PROTEIN PHOSPHATASE"/>
    <property type="match status" value="1"/>
</dbReference>
<dbReference type="GO" id="GO:0016787">
    <property type="term" value="F:hydrolase activity"/>
    <property type="evidence" value="ECO:0007669"/>
    <property type="project" value="UniProtKB-KW"/>
</dbReference>
<keyword evidence="1" id="KW-0378">Hydrolase</keyword>
<dbReference type="PROSITE" id="PS50056">
    <property type="entry name" value="TYR_PHOSPHATASE_2"/>
    <property type="match status" value="1"/>
</dbReference>
<sequence length="230" mass="24572">MRISRRVLGWTLLCCGGSYALAWLVVSLSILAMSGSARAQERATGGERPADVPGIKNFTRVDDHLWRGAAPTGEGYRWLAARGVRTVVDLRAERLGDAALARPGRAGLTAVRIPVRDGQAPSREQVARFLDAVARARGPVFVHCGAGVGRTGSMSAAYLVRTGRADAATATLRSLAVGPPTLEQVAFMRGLGHGREAARPSATVVALSRLADSPRRSWSRLKHWPGRDTM</sequence>
<keyword evidence="5" id="KW-1185">Reference proteome</keyword>
<comment type="caution">
    <text evidence="4">The sequence shown here is derived from an EMBL/GenBank/DDBJ whole genome shotgun (WGS) entry which is preliminary data.</text>
</comment>
<dbReference type="InterPro" id="IPR016130">
    <property type="entry name" value="Tyr_Pase_AS"/>
</dbReference>
<feature type="domain" description="Tyrosine specific protein phosphatases" evidence="3">
    <location>
        <begin position="127"/>
        <end position="160"/>
    </location>
</feature>
<dbReference type="Pfam" id="PF22741">
    <property type="entry name" value="PTP-NADK"/>
    <property type="match status" value="1"/>
</dbReference>
<organism evidence="4 5">
    <name type="scientific">Actinomadura rubrisoli</name>
    <dbReference type="NCBI Taxonomy" id="2530368"/>
    <lineage>
        <taxon>Bacteria</taxon>
        <taxon>Bacillati</taxon>
        <taxon>Actinomycetota</taxon>
        <taxon>Actinomycetes</taxon>
        <taxon>Streptosporangiales</taxon>
        <taxon>Thermomonosporaceae</taxon>
        <taxon>Actinomadura</taxon>
    </lineage>
</organism>
<evidence type="ECO:0000313" key="4">
    <source>
        <dbReference type="EMBL" id="TDD82282.1"/>
    </source>
</evidence>
<protein>
    <submittedName>
        <fullName evidence="4">Uncharacterized protein</fullName>
    </submittedName>
</protein>
<dbReference type="InterPro" id="IPR000387">
    <property type="entry name" value="Tyr_Pase_dom"/>
</dbReference>
<gene>
    <name evidence="4" type="ORF">E1298_22890</name>
</gene>
<dbReference type="RefSeq" id="WP_131896513.1">
    <property type="nucleotide sequence ID" value="NZ_SMKU01000126.1"/>
</dbReference>
<evidence type="ECO:0000259" key="2">
    <source>
        <dbReference type="PROSITE" id="PS50054"/>
    </source>
</evidence>
<dbReference type="PROSITE" id="PS50054">
    <property type="entry name" value="TYR_PHOSPHATASE_DUAL"/>
    <property type="match status" value="1"/>
</dbReference>
<dbReference type="InterPro" id="IPR055214">
    <property type="entry name" value="PTP-NADK"/>
</dbReference>
<evidence type="ECO:0000313" key="5">
    <source>
        <dbReference type="Proteomes" id="UP000294513"/>
    </source>
</evidence>
<name>A0A4R5BF67_9ACTN</name>
<evidence type="ECO:0000259" key="3">
    <source>
        <dbReference type="PROSITE" id="PS50056"/>
    </source>
</evidence>
<dbReference type="SUPFAM" id="SSF52799">
    <property type="entry name" value="(Phosphotyrosine protein) phosphatases II"/>
    <property type="match status" value="1"/>
</dbReference>
<proteinExistence type="predicted"/>
<dbReference type="InterPro" id="IPR020422">
    <property type="entry name" value="TYR_PHOSPHATASE_DUAL_dom"/>
</dbReference>
<dbReference type="AlphaFoldDB" id="A0A4R5BF67"/>
<evidence type="ECO:0000256" key="1">
    <source>
        <dbReference type="ARBA" id="ARBA00022801"/>
    </source>
</evidence>
<dbReference type="Gene3D" id="3.90.190.10">
    <property type="entry name" value="Protein tyrosine phosphatase superfamily"/>
    <property type="match status" value="1"/>
</dbReference>
<feature type="domain" description="Tyrosine-protein phosphatase" evidence="2">
    <location>
        <begin position="57"/>
        <end position="200"/>
    </location>
</feature>
<dbReference type="OrthoDB" id="9806482at2"/>
<dbReference type="InterPro" id="IPR029021">
    <property type="entry name" value="Prot-tyrosine_phosphatase-like"/>
</dbReference>
<reference evidence="4 5" key="1">
    <citation type="submission" date="2019-03" db="EMBL/GenBank/DDBJ databases">
        <title>Draft genome sequences of novel Actinobacteria.</title>
        <authorList>
            <person name="Sahin N."/>
            <person name="Ay H."/>
            <person name="Saygin H."/>
        </authorList>
    </citation>
    <scope>NUCLEOTIDE SEQUENCE [LARGE SCALE GENOMIC DNA]</scope>
    <source>
        <strain evidence="4 5">H3C3</strain>
    </source>
</reference>
<accession>A0A4R5BF67</accession>
<dbReference type="Proteomes" id="UP000294513">
    <property type="component" value="Unassembled WGS sequence"/>
</dbReference>
<dbReference type="InterPro" id="IPR050561">
    <property type="entry name" value="PTP"/>
</dbReference>
<dbReference type="PROSITE" id="PS00383">
    <property type="entry name" value="TYR_PHOSPHATASE_1"/>
    <property type="match status" value="1"/>
</dbReference>